<dbReference type="PROSITE" id="PS50222">
    <property type="entry name" value="EF_HAND_2"/>
    <property type="match status" value="2"/>
</dbReference>
<dbReference type="CDD" id="cd00051">
    <property type="entry name" value="EFh"/>
    <property type="match status" value="1"/>
</dbReference>
<evidence type="ECO:0000313" key="5">
    <source>
        <dbReference type="EMBL" id="CAI4003873.1"/>
    </source>
</evidence>
<dbReference type="AlphaFoldDB" id="A0A9P1D4T0"/>
<feature type="domain" description="EF-hand" evidence="4">
    <location>
        <begin position="516"/>
        <end position="551"/>
    </location>
</feature>
<dbReference type="Pfam" id="PF13833">
    <property type="entry name" value="EF-hand_8"/>
    <property type="match status" value="1"/>
</dbReference>
<reference evidence="6" key="2">
    <citation type="submission" date="2024-04" db="EMBL/GenBank/DDBJ databases">
        <authorList>
            <person name="Chen Y."/>
            <person name="Shah S."/>
            <person name="Dougan E. K."/>
            <person name="Thang M."/>
            <person name="Chan C."/>
        </authorList>
    </citation>
    <scope>NUCLEOTIDE SEQUENCE [LARGE SCALE GENOMIC DNA]</scope>
</reference>
<evidence type="ECO:0000256" key="1">
    <source>
        <dbReference type="ARBA" id="ARBA00022737"/>
    </source>
</evidence>
<dbReference type="PROSITE" id="PS00018">
    <property type="entry name" value="EF_HAND_1"/>
    <property type="match status" value="2"/>
</dbReference>
<dbReference type="EMBL" id="CAMXCT010003334">
    <property type="protein sequence ID" value="CAI4003873.1"/>
    <property type="molecule type" value="Genomic_DNA"/>
</dbReference>
<keyword evidence="2" id="KW-0106">Calcium</keyword>
<sequence>MSPLDPEVAEAVEAWGKDDVAWKGAWQQPQQGMQGKRLTGDGSEMSYDQRPSSAPDSTALHLQRASSEPQLRPRSEQGSRSRSQRSQSKPGPVGPASQRFSKDELQCFKRIPGPSSNFDEKLAVYWQSAGELRQNLSRENWHMLPVLKGKFFQHPKLKQSLTGPTAAEKAKEEERLKRLEAAKKKAEEVEPLASEPEVSYVLDRIFPRNPKNRDESKPIPKPRRASMLETYSYVGRRSSMSPGPPGPNSKLVPREQRESSSSPSHRSSRQIQTRFAPSLPGFGMSSRGVMEDFRTKLLEKFTTIKEAFETFMKDLPERQITKLELARALARHGFEWQSKQVRDSIFDRLDFKSVGRVTLVGFYVIVEASAPVRSVEDLRRRWLACRYTMLQAIMIMADNSHVALTHRLTLQEFGSRLQLVNVNDPEEHLAVFKAVCHETDKDIKAQGGQGVRVMLGDLAAALAVVSPCLLLEDLRDRLQRRYNGDFKKAFSDLDMDRSGKVSHAEFVVKIMDRLHLTEHEARKMFREIDVDGSHEISRNEFVSAIGLSEPSLFLEDLRKKVRQRFRSFKAQFADSFQDSALNDCAAAPKLFLKKFQELLLPLSMSEKETKVLFNLIDIDHDGRLTIKEFVQGVRHFAPASVLEDLRVRCWQQHERLSDPFMDLDHHRLLDSTSFAEQMVEIGLCDKSRSSDPRLAELQPGVPAQALFDILDVANNGEATFGRLLAALQSCGAGTTQRLSPIELDMRAKNDVKNDLAPMHKLVSDVKLQARQGMKYNEEVADENEFRTGHRIFDALLDNVDADFDHPTVADAETEAPNSFKGPPRLKLMIYEDVLRKYQNQAQSLRAAKATAPQMAQMKRPILNAAHGASDSWTRFWACVQKSPQKKEHEKLELHLQQYFESAAMKLSHDAPLYHGTEQRMCPDPFLDKSHLEHPVARDPKPAFCT</sequence>
<dbReference type="SUPFAM" id="SSF47473">
    <property type="entry name" value="EF-hand"/>
    <property type="match status" value="2"/>
</dbReference>
<name>A0A9P1D4T0_9DINO</name>
<dbReference type="Proteomes" id="UP001152797">
    <property type="component" value="Unassembled WGS sequence"/>
</dbReference>
<dbReference type="Pfam" id="PF13499">
    <property type="entry name" value="EF-hand_7"/>
    <property type="match status" value="1"/>
</dbReference>
<dbReference type="EMBL" id="CAMXCT030003334">
    <property type="protein sequence ID" value="CAL4791185.1"/>
    <property type="molecule type" value="Genomic_DNA"/>
</dbReference>
<accession>A0A9P1D4T0</accession>
<protein>
    <submittedName>
        <fullName evidence="7">EF-hand domain-containing protein</fullName>
    </submittedName>
</protein>
<dbReference type="OrthoDB" id="191686at2759"/>
<keyword evidence="8" id="KW-1185">Reference proteome</keyword>
<dbReference type="InterPro" id="IPR011992">
    <property type="entry name" value="EF-hand-dom_pair"/>
</dbReference>
<gene>
    <name evidence="5" type="ORF">C1SCF055_LOCUS29701</name>
</gene>
<evidence type="ECO:0000256" key="2">
    <source>
        <dbReference type="ARBA" id="ARBA00022837"/>
    </source>
</evidence>
<evidence type="ECO:0000313" key="8">
    <source>
        <dbReference type="Proteomes" id="UP001152797"/>
    </source>
</evidence>
<dbReference type="PANTHER" id="PTHR23050">
    <property type="entry name" value="CALCIUM BINDING PROTEIN"/>
    <property type="match status" value="1"/>
</dbReference>
<dbReference type="InterPro" id="IPR002048">
    <property type="entry name" value="EF_hand_dom"/>
</dbReference>
<dbReference type="Gene3D" id="1.10.238.10">
    <property type="entry name" value="EF-hand"/>
    <property type="match status" value="2"/>
</dbReference>
<feature type="region of interest" description="Disordered" evidence="3">
    <location>
        <begin position="20"/>
        <end position="105"/>
    </location>
</feature>
<evidence type="ECO:0000313" key="7">
    <source>
        <dbReference type="EMBL" id="CAL4791185.1"/>
    </source>
</evidence>
<dbReference type="EMBL" id="CAMXCT020003334">
    <property type="protein sequence ID" value="CAL1157248.1"/>
    <property type="molecule type" value="Genomic_DNA"/>
</dbReference>
<organism evidence="5">
    <name type="scientific">Cladocopium goreaui</name>
    <dbReference type="NCBI Taxonomy" id="2562237"/>
    <lineage>
        <taxon>Eukaryota</taxon>
        <taxon>Sar</taxon>
        <taxon>Alveolata</taxon>
        <taxon>Dinophyceae</taxon>
        <taxon>Suessiales</taxon>
        <taxon>Symbiodiniaceae</taxon>
        <taxon>Cladocopium</taxon>
    </lineage>
</organism>
<evidence type="ECO:0000313" key="6">
    <source>
        <dbReference type="EMBL" id="CAL1157248.1"/>
    </source>
</evidence>
<evidence type="ECO:0000259" key="4">
    <source>
        <dbReference type="PROSITE" id="PS50222"/>
    </source>
</evidence>
<evidence type="ECO:0000256" key="3">
    <source>
        <dbReference type="SAM" id="MobiDB-lite"/>
    </source>
</evidence>
<dbReference type="SMART" id="SM00054">
    <property type="entry name" value="EFh"/>
    <property type="match status" value="3"/>
</dbReference>
<feature type="domain" description="EF-hand" evidence="4">
    <location>
        <begin position="604"/>
        <end position="639"/>
    </location>
</feature>
<comment type="caution">
    <text evidence="5">The sequence shown here is derived from an EMBL/GenBank/DDBJ whole genome shotgun (WGS) entry which is preliminary data.</text>
</comment>
<proteinExistence type="predicted"/>
<dbReference type="InterPro" id="IPR050145">
    <property type="entry name" value="Centrin_CML-like"/>
</dbReference>
<dbReference type="InterPro" id="IPR018247">
    <property type="entry name" value="EF_Hand_1_Ca_BS"/>
</dbReference>
<feature type="region of interest" description="Disordered" evidence="3">
    <location>
        <begin position="235"/>
        <end position="282"/>
    </location>
</feature>
<keyword evidence="1" id="KW-0677">Repeat</keyword>
<reference evidence="5" key="1">
    <citation type="submission" date="2022-10" db="EMBL/GenBank/DDBJ databases">
        <authorList>
            <person name="Chen Y."/>
            <person name="Dougan E. K."/>
            <person name="Chan C."/>
            <person name="Rhodes N."/>
            <person name="Thang M."/>
        </authorList>
    </citation>
    <scope>NUCLEOTIDE SEQUENCE</scope>
</reference>
<dbReference type="GO" id="GO:0005509">
    <property type="term" value="F:calcium ion binding"/>
    <property type="evidence" value="ECO:0007669"/>
    <property type="project" value="InterPro"/>
</dbReference>